<gene>
    <name evidence="1" type="ORF">PBRASI_LOCUS6739</name>
</gene>
<name>A0A9N9G5Q3_9GLOM</name>
<accession>A0A9N9G5Q3</accession>
<proteinExistence type="predicted"/>
<sequence length="64" mass="7464">MRLQNNSIASDVTSEKKLCERKLHYSDINVAIEKKRKASQNLCENEKVHDFAHAFQYEVKSNLL</sequence>
<comment type="caution">
    <text evidence="1">The sequence shown here is derived from an EMBL/GenBank/DDBJ whole genome shotgun (WGS) entry which is preliminary data.</text>
</comment>
<organism evidence="1 2">
    <name type="scientific">Paraglomus brasilianum</name>
    <dbReference type="NCBI Taxonomy" id="144538"/>
    <lineage>
        <taxon>Eukaryota</taxon>
        <taxon>Fungi</taxon>
        <taxon>Fungi incertae sedis</taxon>
        <taxon>Mucoromycota</taxon>
        <taxon>Glomeromycotina</taxon>
        <taxon>Glomeromycetes</taxon>
        <taxon>Paraglomerales</taxon>
        <taxon>Paraglomeraceae</taxon>
        <taxon>Paraglomus</taxon>
    </lineage>
</organism>
<dbReference type="Proteomes" id="UP000789739">
    <property type="component" value="Unassembled WGS sequence"/>
</dbReference>
<reference evidence="1" key="1">
    <citation type="submission" date="2021-06" db="EMBL/GenBank/DDBJ databases">
        <authorList>
            <person name="Kallberg Y."/>
            <person name="Tangrot J."/>
            <person name="Rosling A."/>
        </authorList>
    </citation>
    <scope>NUCLEOTIDE SEQUENCE</scope>
    <source>
        <strain evidence="1">BR232B</strain>
    </source>
</reference>
<evidence type="ECO:0000313" key="1">
    <source>
        <dbReference type="EMBL" id="CAG8583329.1"/>
    </source>
</evidence>
<dbReference type="AlphaFoldDB" id="A0A9N9G5Q3"/>
<dbReference type="EMBL" id="CAJVPI010000933">
    <property type="protein sequence ID" value="CAG8583329.1"/>
    <property type="molecule type" value="Genomic_DNA"/>
</dbReference>
<protein>
    <submittedName>
        <fullName evidence="1">8719_t:CDS:1</fullName>
    </submittedName>
</protein>
<evidence type="ECO:0000313" key="2">
    <source>
        <dbReference type="Proteomes" id="UP000789739"/>
    </source>
</evidence>
<keyword evidence="2" id="KW-1185">Reference proteome</keyword>